<dbReference type="AlphaFoldDB" id="A0A1E5QHR6"/>
<dbReference type="SMART" id="SM00388">
    <property type="entry name" value="HisKA"/>
    <property type="match status" value="1"/>
</dbReference>
<evidence type="ECO:0000259" key="21">
    <source>
        <dbReference type="PROSITE" id="PS50112"/>
    </source>
</evidence>
<dbReference type="Gene3D" id="3.30.450.20">
    <property type="entry name" value="PAS domain"/>
    <property type="match status" value="2"/>
</dbReference>
<evidence type="ECO:0000256" key="3">
    <source>
        <dbReference type="ARBA" id="ARBA00006402"/>
    </source>
</evidence>
<dbReference type="CDD" id="cd00130">
    <property type="entry name" value="PAS"/>
    <property type="match status" value="1"/>
</dbReference>
<dbReference type="PRINTS" id="PR00344">
    <property type="entry name" value="BCTRLSENSOR"/>
</dbReference>
<keyword evidence="13" id="KW-0902">Two-component regulatory system</keyword>
<evidence type="ECO:0000256" key="9">
    <source>
        <dbReference type="ARBA" id="ARBA00022741"/>
    </source>
</evidence>
<dbReference type="GO" id="GO:0005886">
    <property type="term" value="C:plasma membrane"/>
    <property type="evidence" value="ECO:0007669"/>
    <property type="project" value="UniProtKB-SubCell"/>
</dbReference>
<dbReference type="InterPro" id="IPR036890">
    <property type="entry name" value="HATPase_C_sf"/>
</dbReference>
<dbReference type="InterPro" id="IPR000014">
    <property type="entry name" value="PAS"/>
</dbReference>
<feature type="compositionally biased region" description="Polar residues" evidence="18">
    <location>
        <begin position="821"/>
        <end position="831"/>
    </location>
</feature>
<dbReference type="InterPro" id="IPR005467">
    <property type="entry name" value="His_kinase_dom"/>
</dbReference>
<dbReference type="GO" id="GO:0000155">
    <property type="term" value="F:phosphorelay sensor kinase activity"/>
    <property type="evidence" value="ECO:0007669"/>
    <property type="project" value="InterPro"/>
</dbReference>
<dbReference type="Pfam" id="PF02518">
    <property type="entry name" value="HATPase_c"/>
    <property type="match status" value="1"/>
</dbReference>
<evidence type="ECO:0000256" key="12">
    <source>
        <dbReference type="ARBA" id="ARBA00022989"/>
    </source>
</evidence>
<dbReference type="SMART" id="SM00448">
    <property type="entry name" value="REC"/>
    <property type="match status" value="2"/>
</dbReference>
<comment type="catalytic activity">
    <reaction evidence="1">
        <text>ATP + protein L-histidine = ADP + protein N-phospho-L-histidine.</text>
        <dbReference type="EC" id="2.7.13.3"/>
    </reaction>
</comment>
<dbReference type="SUPFAM" id="SSF47384">
    <property type="entry name" value="Homodimeric domain of signal transducing histidine kinase"/>
    <property type="match status" value="1"/>
</dbReference>
<gene>
    <name evidence="23" type="ORF">BH720_15590</name>
</gene>
<feature type="domain" description="Response regulatory" evidence="20">
    <location>
        <begin position="22"/>
        <end position="139"/>
    </location>
</feature>
<feature type="domain" description="PAS" evidence="21">
    <location>
        <begin position="158"/>
        <end position="210"/>
    </location>
</feature>
<dbReference type="InterPro" id="IPR003594">
    <property type="entry name" value="HATPase_dom"/>
</dbReference>
<keyword evidence="6 17" id="KW-0597">Phosphoprotein</keyword>
<comment type="similarity">
    <text evidence="3">In the N-terminal section; belongs to the phytochrome family.</text>
</comment>
<proteinExistence type="inferred from homology"/>
<evidence type="ECO:0000256" key="15">
    <source>
        <dbReference type="ARBA" id="ARBA00074306"/>
    </source>
</evidence>
<keyword evidence="8" id="KW-0812">Transmembrane</keyword>
<dbReference type="GO" id="GO:0006355">
    <property type="term" value="P:regulation of DNA-templated transcription"/>
    <property type="evidence" value="ECO:0007669"/>
    <property type="project" value="InterPro"/>
</dbReference>
<dbReference type="CDD" id="cd16922">
    <property type="entry name" value="HATPase_EvgS-ArcB-TorS-like"/>
    <property type="match status" value="1"/>
</dbReference>
<dbReference type="EC" id="2.7.13.3" evidence="4"/>
<dbReference type="SUPFAM" id="SSF55785">
    <property type="entry name" value="PYP-like sensor domain (PAS domain)"/>
    <property type="match status" value="2"/>
</dbReference>
<keyword evidence="5" id="KW-1003">Cell membrane</keyword>
<organism evidence="23">
    <name type="scientific">Desertifilum tharense IPPAS B-1220</name>
    <dbReference type="NCBI Taxonomy" id="1781255"/>
    <lineage>
        <taxon>Bacteria</taxon>
        <taxon>Bacillati</taxon>
        <taxon>Cyanobacteriota</taxon>
        <taxon>Cyanophyceae</taxon>
        <taxon>Desertifilales</taxon>
        <taxon>Desertifilaceae</taxon>
        <taxon>Desertifilum</taxon>
    </lineage>
</organism>
<protein>
    <recommendedName>
        <fullName evidence="15">Circadian input-output histidine kinase CikA</fullName>
        <ecNumber evidence="4">2.7.13.3</ecNumber>
    </recommendedName>
</protein>
<dbReference type="SMART" id="SM00387">
    <property type="entry name" value="HATPase_c"/>
    <property type="match status" value="1"/>
</dbReference>
<feature type="modified residue" description="4-aspartylphosphate" evidence="17">
    <location>
        <position position="72"/>
    </location>
</feature>
<evidence type="ECO:0000259" key="22">
    <source>
        <dbReference type="PROSITE" id="PS50894"/>
    </source>
</evidence>
<dbReference type="Pfam" id="PF00512">
    <property type="entry name" value="HisKA"/>
    <property type="match status" value="1"/>
</dbReference>
<dbReference type="InterPro" id="IPR036097">
    <property type="entry name" value="HisK_dim/P_sf"/>
</dbReference>
<name>A0A1E5QHR6_9CYAN</name>
<feature type="region of interest" description="Disordered" evidence="18">
    <location>
        <begin position="807"/>
        <end position="839"/>
    </location>
</feature>
<evidence type="ECO:0000256" key="7">
    <source>
        <dbReference type="ARBA" id="ARBA00022679"/>
    </source>
</evidence>
<evidence type="ECO:0000256" key="6">
    <source>
        <dbReference type="ARBA" id="ARBA00022553"/>
    </source>
</evidence>
<evidence type="ECO:0000256" key="14">
    <source>
        <dbReference type="ARBA" id="ARBA00023136"/>
    </source>
</evidence>
<evidence type="ECO:0000313" key="23">
    <source>
        <dbReference type="EMBL" id="OEJ74225.1"/>
    </source>
</evidence>
<dbReference type="InterPro" id="IPR035965">
    <property type="entry name" value="PAS-like_dom_sf"/>
</dbReference>
<dbReference type="CDD" id="cd17546">
    <property type="entry name" value="REC_hyHK_CKI1_RcsC-like"/>
    <property type="match status" value="1"/>
</dbReference>
<feature type="domain" description="Histidine kinase" evidence="19">
    <location>
        <begin position="429"/>
        <end position="650"/>
    </location>
</feature>
<comment type="subcellular location">
    <subcellularLocation>
        <location evidence="2">Cell membrane</location>
        <topology evidence="2">Multi-pass membrane protein</topology>
    </subcellularLocation>
</comment>
<dbReference type="Gene3D" id="3.40.50.2300">
    <property type="match status" value="2"/>
</dbReference>
<evidence type="ECO:0000256" key="10">
    <source>
        <dbReference type="ARBA" id="ARBA00022777"/>
    </source>
</evidence>
<keyword evidence="9" id="KW-0547">Nucleotide-binding</keyword>
<dbReference type="PROSITE" id="PS50112">
    <property type="entry name" value="PAS"/>
    <property type="match status" value="1"/>
</dbReference>
<dbReference type="PROSITE" id="PS50109">
    <property type="entry name" value="HIS_KIN"/>
    <property type="match status" value="1"/>
</dbReference>
<dbReference type="NCBIfam" id="TIGR00229">
    <property type="entry name" value="sensory_box"/>
    <property type="match status" value="2"/>
</dbReference>
<dbReference type="FunFam" id="1.10.287.130:FF:000003">
    <property type="entry name" value="Histidine kinase"/>
    <property type="match status" value="1"/>
</dbReference>
<evidence type="ECO:0000259" key="20">
    <source>
        <dbReference type="PROSITE" id="PS50110"/>
    </source>
</evidence>
<dbReference type="PANTHER" id="PTHR45339:SF1">
    <property type="entry name" value="HYBRID SIGNAL TRANSDUCTION HISTIDINE KINASE J"/>
    <property type="match status" value="1"/>
</dbReference>
<dbReference type="CDD" id="cd00088">
    <property type="entry name" value="HPT"/>
    <property type="match status" value="1"/>
</dbReference>
<evidence type="ECO:0000256" key="4">
    <source>
        <dbReference type="ARBA" id="ARBA00012438"/>
    </source>
</evidence>
<reference evidence="23" key="1">
    <citation type="submission" date="2016-09" db="EMBL/GenBank/DDBJ databases">
        <title>Draft genome of thermotolerant cyanobacterium Desertifilum sp. strain IPPAS B-1220.</title>
        <authorList>
            <person name="Sinetova M.A."/>
            <person name="Bolakhan K."/>
            <person name="Zayadan B.K."/>
            <person name="Mironov K.S."/>
            <person name="Ustinova V."/>
            <person name="Kupriyanova E.V."/>
            <person name="Sidorov R.A."/>
            <person name="Skrypnik A.N."/>
            <person name="Gogoleva N.E."/>
            <person name="Gogolev Y.V."/>
            <person name="Los D.A."/>
        </authorList>
    </citation>
    <scope>NUCLEOTIDE SEQUENCE [LARGE SCALE GENOMIC DNA]</scope>
    <source>
        <strain evidence="23">IPPAS B-1220</strain>
    </source>
</reference>
<evidence type="ECO:0000256" key="16">
    <source>
        <dbReference type="PROSITE-ProRule" id="PRU00110"/>
    </source>
</evidence>
<dbReference type="PANTHER" id="PTHR45339">
    <property type="entry name" value="HYBRID SIGNAL TRANSDUCTION HISTIDINE KINASE J"/>
    <property type="match status" value="1"/>
</dbReference>
<dbReference type="InterPro" id="IPR036641">
    <property type="entry name" value="HPT_dom_sf"/>
</dbReference>
<dbReference type="InterPro" id="IPR011006">
    <property type="entry name" value="CheY-like_superfamily"/>
</dbReference>
<sequence length="952" mass="106883">MRDSVPPQAHPALSPLKKPSISVLLIDDQPTVGEAVRRMLASEEDICFHYCSDPIEAFQLASETSPTVILQDLVMPDIDGLLLLRFFRANAATRKIPMIVLSVKEEPQLKAKAFEAGANDYLVKLPDGVELIARIRYHSEAYISRLQRDEAYLAIQESEQRLRTVLENMPVMMMAFDAEGNVIVWNRECERVTGYASSEIVGKRHLKELLERGNPISEHSQVKELTTLGWEAAQSLPQFIPTASEWEVPCKDGGSRIIAWSNISDRFQVPGWAGWGIGIDITERKKAEISLEREYQQLRQIIRNAPTAMALFDTEMRYLAYSNQWAISLKIEGKEIFNRCHYEVVPDIKEEWKIVHQKALQGEFITQAEDRWYRADGTIHYSRWAVQPWYTPEGKIGGVVIVDNRIDELVEARESALAAARIKSQFLANMSHEIRTPMNGVLGMAELLLQTELETKPKEYAQTIRLSAEHLLNIINDILDFSKLEAGEMHLEQVNFDLHQCIEEVFGLLASQVEAKGLQLSHHLDRKVPQLLQGDPGRLRQILLNLVGNAIKFTHQGSVQLKTEFKAETDSTVTVYFSVIDTGIGIAQAEVIKLFRSFSQVDASTSRQYGGTGLGLAICKQLVVLMGGEIGVESEVNRGSNFWFQIAFRKASKEIETLQRSSLPEIALSLKEPGSIHPLKILVAEDNLINQTVTLNQLQMLGYSADFVSNGKEALDLLQHQDYDLVLMDCQMPVMDGYTTTQELRRYEGDRRHTIVIALTANAMLADREKCLASGMDDYLSKPIQQEDLARAIYHWTHNPSLTQLRSNGLLDKGSPPLAESDSTSSPSNATEALLSGESEISPIDRDRLERISRGKVAIQQRLLEIFLESATQDIEALQRAIVEQDYLQVERYAHRLKGSASNVGVPALAAIANQLETNARQQNLNSASDQLQALHSLLQQVEAYVPRLSVN</sequence>
<feature type="modified residue" description="4-aspartylphosphate" evidence="17">
    <location>
        <position position="729"/>
    </location>
</feature>
<keyword evidence="7" id="KW-0808">Transferase</keyword>
<evidence type="ECO:0000256" key="8">
    <source>
        <dbReference type="ARBA" id="ARBA00022692"/>
    </source>
</evidence>
<feature type="modified residue" description="Phosphohistidine" evidence="16">
    <location>
        <position position="895"/>
    </location>
</feature>
<keyword evidence="12" id="KW-1133">Transmembrane helix</keyword>
<dbReference type="Gene3D" id="1.20.120.160">
    <property type="entry name" value="HPT domain"/>
    <property type="match status" value="1"/>
</dbReference>
<dbReference type="InterPro" id="IPR008207">
    <property type="entry name" value="Sig_transdc_His_kin_Hpt_dom"/>
</dbReference>
<dbReference type="InterPro" id="IPR003661">
    <property type="entry name" value="HisK_dim/P_dom"/>
</dbReference>
<keyword evidence="10" id="KW-0418">Kinase</keyword>
<accession>A0A1E5QHR6</accession>
<evidence type="ECO:0000259" key="19">
    <source>
        <dbReference type="PROSITE" id="PS50109"/>
    </source>
</evidence>
<dbReference type="SUPFAM" id="SSF47226">
    <property type="entry name" value="Histidine-containing phosphotransfer domain, HPT domain"/>
    <property type="match status" value="1"/>
</dbReference>
<dbReference type="PROSITE" id="PS50894">
    <property type="entry name" value="HPT"/>
    <property type="match status" value="1"/>
</dbReference>
<dbReference type="FunFam" id="3.30.565.10:FF:000010">
    <property type="entry name" value="Sensor histidine kinase RcsC"/>
    <property type="match status" value="1"/>
</dbReference>
<evidence type="ECO:0000256" key="2">
    <source>
        <dbReference type="ARBA" id="ARBA00004651"/>
    </source>
</evidence>
<evidence type="ECO:0000256" key="17">
    <source>
        <dbReference type="PROSITE-ProRule" id="PRU00169"/>
    </source>
</evidence>
<dbReference type="CDD" id="cd00082">
    <property type="entry name" value="HisKA"/>
    <property type="match status" value="1"/>
</dbReference>
<evidence type="ECO:0000256" key="18">
    <source>
        <dbReference type="SAM" id="MobiDB-lite"/>
    </source>
</evidence>
<feature type="domain" description="Response regulatory" evidence="20">
    <location>
        <begin position="680"/>
        <end position="797"/>
    </location>
</feature>
<evidence type="ECO:0000256" key="1">
    <source>
        <dbReference type="ARBA" id="ARBA00000085"/>
    </source>
</evidence>
<dbReference type="SUPFAM" id="SSF55874">
    <property type="entry name" value="ATPase domain of HSP90 chaperone/DNA topoisomerase II/histidine kinase"/>
    <property type="match status" value="1"/>
</dbReference>
<dbReference type="InterPro" id="IPR001789">
    <property type="entry name" value="Sig_transdc_resp-reg_receiver"/>
</dbReference>
<evidence type="ECO:0000256" key="5">
    <source>
        <dbReference type="ARBA" id="ARBA00022475"/>
    </source>
</evidence>
<dbReference type="SUPFAM" id="SSF52172">
    <property type="entry name" value="CheY-like"/>
    <property type="match status" value="2"/>
</dbReference>
<dbReference type="Pfam" id="PF08448">
    <property type="entry name" value="PAS_4"/>
    <property type="match status" value="1"/>
</dbReference>
<dbReference type="Pfam" id="PF00072">
    <property type="entry name" value="Response_reg"/>
    <property type="match status" value="2"/>
</dbReference>
<dbReference type="Pfam" id="PF01627">
    <property type="entry name" value="Hpt"/>
    <property type="match status" value="1"/>
</dbReference>
<dbReference type="SMART" id="SM00091">
    <property type="entry name" value="PAS"/>
    <property type="match status" value="2"/>
</dbReference>
<dbReference type="Pfam" id="PF00989">
    <property type="entry name" value="PAS"/>
    <property type="match status" value="1"/>
</dbReference>
<dbReference type="GO" id="GO:0005524">
    <property type="term" value="F:ATP binding"/>
    <property type="evidence" value="ECO:0007669"/>
    <property type="project" value="UniProtKB-KW"/>
</dbReference>
<dbReference type="STRING" id="1781255.BH720_15590"/>
<dbReference type="InterPro" id="IPR013656">
    <property type="entry name" value="PAS_4"/>
</dbReference>
<keyword evidence="11" id="KW-0067">ATP-binding</keyword>
<dbReference type="EMBL" id="MJGC01000069">
    <property type="protein sequence ID" value="OEJ74225.1"/>
    <property type="molecule type" value="Genomic_DNA"/>
</dbReference>
<evidence type="ECO:0000256" key="11">
    <source>
        <dbReference type="ARBA" id="ARBA00022840"/>
    </source>
</evidence>
<comment type="caution">
    <text evidence="23">The sequence shown here is derived from an EMBL/GenBank/DDBJ whole genome shotgun (WGS) entry which is preliminary data.</text>
</comment>
<dbReference type="InterPro" id="IPR013767">
    <property type="entry name" value="PAS_fold"/>
</dbReference>
<dbReference type="Gene3D" id="3.30.565.10">
    <property type="entry name" value="Histidine kinase-like ATPase, C-terminal domain"/>
    <property type="match status" value="1"/>
</dbReference>
<dbReference type="InterPro" id="IPR004358">
    <property type="entry name" value="Sig_transdc_His_kin-like_C"/>
</dbReference>
<evidence type="ECO:0000256" key="13">
    <source>
        <dbReference type="ARBA" id="ARBA00023012"/>
    </source>
</evidence>
<dbReference type="Gene3D" id="1.10.287.130">
    <property type="match status" value="1"/>
</dbReference>
<dbReference type="SMART" id="SM00073">
    <property type="entry name" value="HPT"/>
    <property type="match status" value="1"/>
</dbReference>
<feature type="domain" description="HPt" evidence="22">
    <location>
        <begin position="856"/>
        <end position="949"/>
    </location>
</feature>
<dbReference type="PROSITE" id="PS50110">
    <property type="entry name" value="RESPONSE_REGULATORY"/>
    <property type="match status" value="2"/>
</dbReference>
<keyword evidence="14" id="KW-0472">Membrane</keyword>